<dbReference type="InterPro" id="IPR036864">
    <property type="entry name" value="Zn2-C6_fun-type_DNA-bd_sf"/>
</dbReference>
<dbReference type="GO" id="GO:0000981">
    <property type="term" value="F:DNA-binding transcription factor activity, RNA polymerase II-specific"/>
    <property type="evidence" value="ECO:0007669"/>
    <property type="project" value="InterPro"/>
</dbReference>
<dbReference type="Pfam" id="PF00172">
    <property type="entry name" value="Zn_clus"/>
    <property type="match status" value="1"/>
</dbReference>
<dbReference type="Gene3D" id="4.10.240.10">
    <property type="entry name" value="Zn(2)-C6 fungal-type DNA-binding domain"/>
    <property type="match status" value="1"/>
</dbReference>
<protein>
    <recommendedName>
        <fullName evidence="2">Zn(2)-C6 fungal-type domain-containing protein</fullName>
    </recommendedName>
</protein>
<feature type="compositionally biased region" description="Polar residues" evidence="1">
    <location>
        <begin position="161"/>
        <end position="182"/>
    </location>
</feature>
<dbReference type="Proteomes" id="UP000054988">
    <property type="component" value="Unassembled WGS sequence"/>
</dbReference>
<feature type="region of interest" description="Disordered" evidence="1">
    <location>
        <begin position="135"/>
        <end position="199"/>
    </location>
</feature>
<proteinExistence type="predicted"/>
<comment type="caution">
    <text evidence="3">The sequence shown here is derived from an EMBL/GenBank/DDBJ whole genome shotgun (WGS) entry which is preliminary data.</text>
</comment>
<dbReference type="GO" id="GO:0008270">
    <property type="term" value="F:zinc ion binding"/>
    <property type="evidence" value="ECO:0007669"/>
    <property type="project" value="InterPro"/>
</dbReference>
<dbReference type="PROSITE" id="PS50048">
    <property type="entry name" value="ZN2_CY6_FUNGAL_2"/>
    <property type="match status" value="1"/>
</dbReference>
<dbReference type="SUPFAM" id="SSF57701">
    <property type="entry name" value="Zn2/Cys6 DNA-binding domain"/>
    <property type="match status" value="1"/>
</dbReference>
<dbReference type="AlphaFoldDB" id="A0A0W0FEY6"/>
<dbReference type="EMBL" id="LATX01002023">
    <property type="protein sequence ID" value="KTB34891.1"/>
    <property type="molecule type" value="Genomic_DNA"/>
</dbReference>
<evidence type="ECO:0000259" key="2">
    <source>
        <dbReference type="PROSITE" id="PS50048"/>
    </source>
</evidence>
<reference evidence="3 4" key="1">
    <citation type="submission" date="2015-12" db="EMBL/GenBank/DDBJ databases">
        <title>Draft genome sequence of Moniliophthora roreri, the causal agent of frosty pod rot of cacao.</title>
        <authorList>
            <person name="Aime M.C."/>
            <person name="Diaz-Valderrama J.R."/>
            <person name="Kijpornyongpan T."/>
            <person name="Phillips-Mora W."/>
        </authorList>
    </citation>
    <scope>NUCLEOTIDE SEQUENCE [LARGE SCALE GENOMIC DNA]</scope>
    <source>
        <strain evidence="3 4">MCA 2952</strain>
    </source>
</reference>
<accession>A0A0W0FEY6</accession>
<evidence type="ECO:0000313" key="4">
    <source>
        <dbReference type="Proteomes" id="UP000054988"/>
    </source>
</evidence>
<dbReference type="PROSITE" id="PS00463">
    <property type="entry name" value="ZN2_CY6_FUNGAL_1"/>
    <property type="match status" value="1"/>
</dbReference>
<dbReference type="CDD" id="cd00067">
    <property type="entry name" value="GAL4"/>
    <property type="match status" value="1"/>
</dbReference>
<evidence type="ECO:0000256" key="1">
    <source>
        <dbReference type="SAM" id="MobiDB-lite"/>
    </source>
</evidence>
<feature type="domain" description="Zn(2)-C6 fungal-type" evidence="2">
    <location>
        <begin position="15"/>
        <end position="50"/>
    </location>
</feature>
<name>A0A0W0FEY6_MONRR</name>
<organism evidence="3 4">
    <name type="scientific">Moniliophthora roreri</name>
    <name type="common">Frosty pod rot fungus</name>
    <name type="synonym">Monilia roreri</name>
    <dbReference type="NCBI Taxonomy" id="221103"/>
    <lineage>
        <taxon>Eukaryota</taxon>
        <taxon>Fungi</taxon>
        <taxon>Dikarya</taxon>
        <taxon>Basidiomycota</taxon>
        <taxon>Agaricomycotina</taxon>
        <taxon>Agaricomycetes</taxon>
        <taxon>Agaricomycetidae</taxon>
        <taxon>Agaricales</taxon>
        <taxon>Marasmiineae</taxon>
        <taxon>Marasmiaceae</taxon>
        <taxon>Moniliophthora</taxon>
    </lineage>
</organism>
<dbReference type="InterPro" id="IPR001138">
    <property type="entry name" value="Zn2Cys6_DnaBD"/>
</dbReference>
<dbReference type="SMART" id="SM00066">
    <property type="entry name" value="GAL4"/>
    <property type="match status" value="1"/>
</dbReference>
<gene>
    <name evidence="3" type="ORF">WG66_12524</name>
</gene>
<evidence type="ECO:0000313" key="3">
    <source>
        <dbReference type="EMBL" id="KTB34891.1"/>
    </source>
</evidence>
<sequence>MTSRSSGKHSRVLVACNNCRSRKVKCNRSNPHNPTSACERCLSKRLRCEYTTMEADVSSSGVDMSPVYLYPADHYNYNNPTSSQVTPAMSTGLPAMPGPGHQLQSNISRQTGGVHAYQNYPSDTRYPVRSAAYTDAKSSWPPGMPAQYQSSYQGGGTQSSAHQYRNSQSNTNPAYAPPSQSRFVYFPRSPENECGSLAS</sequence>